<reference evidence="1 2" key="1">
    <citation type="submission" date="2016-01" db="EMBL/GenBank/DDBJ databases">
        <title>Whole genome sequencing of Myroides marinus L41.</title>
        <authorList>
            <person name="Hong K.W."/>
        </authorList>
    </citation>
    <scope>NUCLEOTIDE SEQUENCE [LARGE SCALE GENOMIC DNA]</scope>
    <source>
        <strain evidence="1 2">L41</strain>
    </source>
</reference>
<protein>
    <recommendedName>
        <fullName evidence="3">Abi-like protein</fullName>
    </recommendedName>
</protein>
<evidence type="ECO:0000313" key="2">
    <source>
        <dbReference type="Proteomes" id="UP000076630"/>
    </source>
</evidence>
<dbReference type="RefSeq" id="WP_038985079.1">
    <property type="nucleotide sequence ID" value="NZ_JWJO01000009.1"/>
</dbReference>
<proteinExistence type="predicted"/>
<comment type="caution">
    <text evidence="1">The sequence shown here is derived from an EMBL/GenBank/DDBJ whole genome shotgun (WGS) entry which is preliminary data.</text>
</comment>
<organism evidence="1 2">
    <name type="scientific">Myroides marinus</name>
    <dbReference type="NCBI Taxonomy" id="703342"/>
    <lineage>
        <taxon>Bacteria</taxon>
        <taxon>Pseudomonadati</taxon>
        <taxon>Bacteroidota</taxon>
        <taxon>Flavobacteriia</taxon>
        <taxon>Flavobacteriales</taxon>
        <taxon>Flavobacteriaceae</taxon>
        <taxon>Myroides</taxon>
    </lineage>
</organism>
<dbReference type="EMBL" id="LQNU01000041">
    <property type="protein sequence ID" value="KZE82994.1"/>
    <property type="molecule type" value="Genomic_DNA"/>
</dbReference>
<gene>
    <name evidence="1" type="ORF">AV926_05470</name>
</gene>
<sequence length="226" mass="26555">MRISLRDKYLSSQRFNRYLISVQNDNKKAKKLYKANLRLAQAFHPLISQFEVVLRNSITNNLTLHFNDTDWIINEVNGFMNDNSLSTSNYFLKNNISKTIANLHRRRIQVTSGKVISDQSFGVWVSLFLPHHYRLLNGQIIHIFPYKPATESRASLYTKLSKIRDFRNRVNHCEPICFNQNNIDCSEAQAILDTIYDLINWIDPNLTKFFREIDNVRNKIAFITNI</sequence>
<name>A0A161SB68_9FLAO</name>
<accession>A0A161SB68</accession>
<keyword evidence="2" id="KW-1185">Reference proteome</keyword>
<evidence type="ECO:0000313" key="1">
    <source>
        <dbReference type="EMBL" id="KZE82994.1"/>
    </source>
</evidence>
<evidence type="ECO:0008006" key="3">
    <source>
        <dbReference type="Google" id="ProtNLM"/>
    </source>
</evidence>
<dbReference type="AlphaFoldDB" id="A0A161SB68"/>
<dbReference type="Proteomes" id="UP000076630">
    <property type="component" value="Unassembled WGS sequence"/>
</dbReference>
<dbReference type="OrthoDB" id="9813050at2"/>